<evidence type="ECO:0000256" key="3">
    <source>
        <dbReference type="ARBA" id="ARBA00022574"/>
    </source>
</evidence>
<reference evidence="5 6" key="1">
    <citation type="submission" date="2018-04" db="EMBL/GenBank/DDBJ databases">
        <authorList>
            <person name="Vogel A."/>
        </authorList>
    </citation>
    <scope>NUCLEOTIDE SEQUENCE [LARGE SCALE GENOMIC DNA]</scope>
</reference>
<evidence type="ECO:0000256" key="4">
    <source>
        <dbReference type="ARBA" id="ARBA00022737"/>
    </source>
</evidence>
<dbReference type="GO" id="GO:0000932">
    <property type="term" value="C:P-body"/>
    <property type="evidence" value="ECO:0007669"/>
    <property type="project" value="TreeGrafter"/>
</dbReference>
<dbReference type="OrthoDB" id="21128at2759"/>
<comment type="subcellular location">
    <subcellularLocation>
        <location evidence="1">Cytoplasm</location>
    </subcellularLocation>
</comment>
<keyword evidence="6" id="KW-1185">Reference proteome</keyword>
<dbReference type="AlphaFoldDB" id="A0A484MRD1"/>
<keyword evidence="3" id="KW-0853">WD repeat</keyword>
<accession>A0A484MRD1</accession>
<proteinExistence type="predicted"/>
<organism evidence="5 6">
    <name type="scientific">Cuscuta campestris</name>
    <dbReference type="NCBI Taxonomy" id="132261"/>
    <lineage>
        <taxon>Eukaryota</taxon>
        <taxon>Viridiplantae</taxon>
        <taxon>Streptophyta</taxon>
        <taxon>Embryophyta</taxon>
        <taxon>Tracheophyta</taxon>
        <taxon>Spermatophyta</taxon>
        <taxon>Magnoliopsida</taxon>
        <taxon>eudicotyledons</taxon>
        <taxon>Gunneridae</taxon>
        <taxon>Pentapetalae</taxon>
        <taxon>asterids</taxon>
        <taxon>lamiids</taxon>
        <taxon>Solanales</taxon>
        <taxon>Convolvulaceae</taxon>
        <taxon>Cuscuteae</taxon>
        <taxon>Cuscuta</taxon>
        <taxon>Cuscuta subgen. Grammica</taxon>
        <taxon>Cuscuta sect. Cleistogrammica</taxon>
    </lineage>
</organism>
<dbReference type="Proteomes" id="UP000595140">
    <property type="component" value="Unassembled WGS sequence"/>
</dbReference>
<evidence type="ECO:0000256" key="1">
    <source>
        <dbReference type="ARBA" id="ARBA00004496"/>
    </source>
</evidence>
<gene>
    <name evidence="5" type="ORF">CCAM_LOCUS33211</name>
</gene>
<dbReference type="PANTHER" id="PTHR15598:SF5">
    <property type="entry name" value="ENHANCER OF MRNA-DECAPPING PROTEIN 4"/>
    <property type="match status" value="1"/>
</dbReference>
<evidence type="ECO:0000313" key="5">
    <source>
        <dbReference type="EMBL" id="VFQ91435.1"/>
    </source>
</evidence>
<keyword evidence="2" id="KW-0963">Cytoplasm</keyword>
<keyword evidence="4" id="KW-0677">Repeat</keyword>
<sequence length="212" mass="23634">MTMQKGCQKQPGMLFAITDALWAPLQEEVEKLSHRCTLEITNLILNFVSKDLSVAVEKEVKKEIASVGKIVVQALIPVIEKGLPLAIYEVFQEFQKGGADKTVDLLEKAIYSKLEATMATQIQAQFQKSGKQVIQEALKSTLEASIIPAFDLSCKEVFEQIDAQFQKVMTENVAAVQQQFESLRSPSAHSLKDAFSPMHSKTMLTVRESSWL</sequence>
<dbReference type="GO" id="GO:0031087">
    <property type="term" value="P:deadenylation-independent decapping of nuclear-transcribed mRNA"/>
    <property type="evidence" value="ECO:0007669"/>
    <property type="project" value="InterPro"/>
</dbReference>
<evidence type="ECO:0000313" key="6">
    <source>
        <dbReference type="Proteomes" id="UP000595140"/>
    </source>
</evidence>
<dbReference type="EMBL" id="OOIL02004368">
    <property type="protein sequence ID" value="VFQ91435.1"/>
    <property type="molecule type" value="Genomic_DNA"/>
</dbReference>
<name>A0A484MRD1_9ASTE</name>
<evidence type="ECO:0000256" key="2">
    <source>
        <dbReference type="ARBA" id="ARBA00022490"/>
    </source>
</evidence>
<protein>
    <submittedName>
        <fullName evidence="5">Uncharacterized protein</fullName>
    </submittedName>
</protein>
<dbReference type="PANTHER" id="PTHR15598">
    <property type="entry name" value="ENHANCER OF MRNA-DECAPPING PROTEIN 4"/>
    <property type="match status" value="1"/>
</dbReference>
<dbReference type="InterPro" id="IPR045152">
    <property type="entry name" value="EDC4-like"/>
</dbReference>